<dbReference type="SUPFAM" id="SSF50129">
    <property type="entry name" value="GroES-like"/>
    <property type="match status" value="1"/>
</dbReference>
<comment type="similarity">
    <text evidence="1 4">Belongs to the GroES chaperonin family.</text>
</comment>
<evidence type="ECO:0000313" key="5">
    <source>
        <dbReference type="EMBL" id="ODV64291.1"/>
    </source>
</evidence>
<proteinExistence type="inferred from homology"/>
<dbReference type="InterPro" id="IPR011032">
    <property type="entry name" value="GroES-like_sf"/>
</dbReference>
<dbReference type="GeneID" id="30965146"/>
<dbReference type="PRINTS" id="PR00297">
    <property type="entry name" value="CHAPERONIN10"/>
</dbReference>
<dbReference type="PROSITE" id="PS00681">
    <property type="entry name" value="CHAPERONINS_CPN10"/>
    <property type="match status" value="1"/>
</dbReference>
<protein>
    <submittedName>
        <fullName evidence="5">Chaperonin Cpn10</fullName>
    </submittedName>
</protein>
<keyword evidence="6" id="KW-1185">Reference proteome</keyword>
<dbReference type="GO" id="GO:0005759">
    <property type="term" value="C:mitochondrial matrix"/>
    <property type="evidence" value="ECO:0007669"/>
    <property type="project" value="EnsemblFungi"/>
</dbReference>
<dbReference type="Pfam" id="PF00166">
    <property type="entry name" value="Cpn10"/>
    <property type="match status" value="1"/>
</dbReference>
<dbReference type="FunCoup" id="A0A1D2VRQ6">
    <property type="interactions" value="805"/>
</dbReference>
<evidence type="ECO:0000256" key="3">
    <source>
        <dbReference type="ARBA" id="ARBA00056825"/>
    </source>
</evidence>
<dbReference type="SMART" id="SM00883">
    <property type="entry name" value="Cpn10"/>
    <property type="match status" value="1"/>
</dbReference>
<sequence>MSTLLKSVSALKPLFDRVLVQRLKQEARTASGIYLPGTEKEKLMQAKVIATGPGYVNNNGDLIPTSVKQGEEVLIPGFGGQSIKVGEEEFLLFRDSEILAKVSKE</sequence>
<dbReference type="GO" id="GO:0051087">
    <property type="term" value="F:protein-folding chaperone binding"/>
    <property type="evidence" value="ECO:0007669"/>
    <property type="project" value="EnsemblFungi"/>
</dbReference>
<evidence type="ECO:0000256" key="2">
    <source>
        <dbReference type="ARBA" id="ARBA00023186"/>
    </source>
</evidence>
<dbReference type="AlphaFoldDB" id="A0A1D2VRQ6"/>
<organism evidence="5 6">
    <name type="scientific">Ascoidea rubescens DSM 1968</name>
    <dbReference type="NCBI Taxonomy" id="1344418"/>
    <lineage>
        <taxon>Eukaryota</taxon>
        <taxon>Fungi</taxon>
        <taxon>Dikarya</taxon>
        <taxon>Ascomycota</taxon>
        <taxon>Saccharomycotina</taxon>
        <taxon>Saccharomycetes</taxon>
        <taxon>Ascoideaceae</taxon>
        <taxon>Ascoidea</taxon>
    </lineage>
</organism>
<dbReference type="Gene3D" id="2.30.33.40">
    <property type="entry name" value="GroES chaperonin"/>
    <property type="match status" value="1"/>
</dbReference>
<dbReference type="FunFam" id="2.30.33.40:FF:000002">
    <property type="entry name" value="10 kDa chaperonin, mitochondrial"/>
    <property type="match status" value="1"/>
</dbReference>
<dbReference type="EMBL" id="KV454475">
    <property type="protein sequence ID" value="ODV64291.1"/>
    <property type="molecule type" value="Genomic_DNA"/>
</dbReference>
<dbReference type="GO" id="GO:0046872">
    <property type="term" value="F:metal ion binding"/>
    <property type="evidence" value="ECO:0007669"/>
    <property type="project" value="TreeGrafter"/>
</dbReference>
<gene>
    <name evidence="5" type="ORF">ASCRUDRAFT_68286</name>
</gene>
<dbReference type="RefSeq" id="XP_020050598.1">
    <property type="nucleotide sequence ID" value="XM_020191510.1"/>
</dbReference>
<keyword evidence="2 4" id="KW-0143">Chaperone</keyword>
<dbReference type="GO" id="GO:0044183">
    <property type="term" value="F:protein folding chaperone"/>
    <property type="evidence" value="ECO:0007669"/>
    <property type="project" value="InterPro"/>
</dbReference>
<dbReference type="GO" id="GO:0045041">
    <property type="term" value="P:protein import into mitochondrial intermembrane space"/>
    <property type="evidence" value="ECO:0007669"/>
    <property type="project" value="EnsemblFungi"/>
</dbReference>
<dbReference type="STRING" id="1344418.A0A1D2VRQ6"/>
<dbReference type="GO" id="GO:0051082">
    <property type="term" value="F:unfolded protein binding"/>
    <property type="evidence" value="ECO:0007669"/>
    <property type="project" value="EnsemblFungi"/>
</dbReference>
<dbReference type="Proteomes" id="UP000095038">
    <property type="component" value="Unassembled WGS sequence"/>
</dbReference>
<dbReference type="InterPro" id="IPR037124">
    <property type="entry name" value="Chaperonin_GroES_sf"/>
</dbReference>
<dbReference type="PANTHER" id="PTHR10772">
    <property type="entry name" value="10 KDA HEAT SHOCK PROTEIN"/>
    <property type="match status" value="1"/>
</dbReference>
<evidence type="ECO:0000256" key="1">
    <source>
        <dbReference type="ARBA" id="ARBA00006975"/>
    </source>
</evidence>
<comment type="function">
    <text evidence="3">Eukaryotic CPN10 homolog which is essential for mitochondrial protein biogenesis, together with CPN60. Binds to CPN60 in the presence of Mg-ATP and suppresses the ATPase activity of the latter.</text>
</comment>
<dbReference type="InterPro" id="IPR020818">
    <property type="entry name" value="Chaperonin_GroES"/>
</dbReference>
<dbReference type="HAMAP" id="MF_00580">
    <property type="entry name" value="CH10"/>
    <property type="match status" value="1"/>
</dbReference>
<reference evidence="6" key="1">
    <citation type="submission" date="2016-05" db="EMBL/GenBank/DDBJ databases">
        <title>Comparative genomics of biotechnologically important yeasts.</title>
        <authorList>
            <consortium name="DOE Joint Genome Institute"/>
            <person name="Riley R."/>
            <person name="Haridas S."/>
            <person name="Wolfe K.H."/>
            <person name="Lopes M.R."/>
            <person name="Hittinger C.T."/>
            <person name="Goker M."/>
            <person name="Salamov A."/>
            <person name="Wisecaver J."/>
            <person name="Long T.M."/>
            <person name="Aerts A.L."/>
            <person name="Barry K."/>
            <person name="Choi C."/>
            <person name="Clum A."/>
            <person name="Coughlan A.Y."/>
            <person name="Deshpande S."/>
            <person name="Douglass A.P."/>
            <person name="Hanson S.J."/>
            <person name="Klenk H.-P."/>
            <person name="Labutti K."/>
            <person name="Lapidus A."/>
            <person name="Lindquist E."/>
            <person name="Lipzen A."/>
            <person name="Meier-Kolthoff J.P."/>
            <person name="Ohm R.A."/>
            <person name="Otillar R.P."/>
            <person name="Pangilinan J."/>
            <person name="Peng Y."/>
            <person name="Rokas A."/>
            <person name="Rosa C.A."/>
            <person name="Scheuner C."/>
            <person name="Sibirny A.A."/>
            <person name="Slot J.C."/>
            <person name="Stielow J.B."/>
            <person name="Sun H."/>
            <person name="Kurtzman C.P."/>
            <person name="Blackwell M."/>
            <person name="Grigoriev I.V."/>
            <person name="Jeffries T.W."/>
        </authorList>
    </citation>
    <scope>NUCLEOTIDE SEQUENCE [LARGE SCALE GENOMIC DNA]</scope>
    <source>
        <strain evidence="6">DSM 1968</strain>
    </source>
</reference>
<evidence type="ECO:0000313" key="6">
    <source>
        <dbReference type="Proteomes" id="UP000095038"/>
    </source>
</evidence>
<dbReference type="GO" id="GO:0051131">
    <property type="term" value="P:chaperone-mediated protein complex assembly"/>
    <property type="evidence" value="ECO:0007669"/>
    <property type="project" value="EnsemblFungi"/>
</dbReference>
<dbReference type="GO" id="GO:0005524">
    <property type="term" value="F:ATP binding"/>
    <property type="evidence" value="ECO:0007669"/>
    <property type="project" value="InterPro"/>
</dbReference>
<dbReference type="CDD" id="cd00320">
    <property type="entry name" value="cpn10"/>
    <property type="match status" value="1"/>
</dbReference>
<dbReference type="GO" id="GO:0042026">
    <property type="term" value="P:protein refolding"/>
    <property type="evidence" value="ECO:0007669"/>
    <property type="project" value="EnsemblFungi"/>
</dbReference>
<dbReference type="InParanoid" id="A0A1D2VRQ6"/>
<dbReference type="InterPro" id="IPR018369">
    <property type="entry name" value="Chaprnonin_Cpn10_CS"/>
</dbReference>
<dbReference type="OrthoDB" id="184876at2759"/>
<name>A0A1D2VRQ6_9ASCO</name>
<evidence type="ECO:0000256" key="4">
    <source>
        <dbReference type="RuleBase" id="RU003479"/>
    </source>
</evidence>
<dbReference type="PANTHER" id="PTHR10772:SF0">
    <property type="entry name" value="10 KDA HEAT SHOCK PROTEIN, MITOCHONDRIAL"/>
    <property type="match status" value="1"/>
</dbReference>
<accession>A0A1D2VRQ6</accession>